<name>A0A545VBG5_9HYPO</name>
<dbReference type="AlphaFoldDB" id="A0A545VBG5"/>
<evidence type="ECO:0000313" key="3">
    <source>
        <dbReference type="Proteomes" id="UP000315783"/>
    </source>
</evidence>
<protein>
    <submittedName>
        <fullName evidence="2">Uncharacterized protein</fullName>
    </submittedName>
</protein>
<accession>A0A545VBG5</accession>
<dbReference type="EMBL" id="SPUK01000002">
    <property type="protein sequence ID" value="TQV99070.1"/>
    <property type="molecule type" value="Genomic_DNA"/>
</dbReference>
<gene>
    <name evidence="2" type="ORF">IF1G_01285</name>
</gene>
<organism evidence="2 3">
    <name type="scientific">Cordyceps javanica</name>
    <dbReference type="NCBI Taxonomy" id="43265"/>
    <lineage>
        <taxon>Eukaryota</taxon>
        <taxon>Fungi</taxon>
        <taxon>Dikarya</taxon>
        <taxon>Ascomycota</taxon>
        <taxon>Pezizomycotina</taxon>
        <taxon>Sordariomycetes</taxon>
        <taxon>Hypocreomycetidae</taxon>
        <taxon>Hypocreales</taxon>
        <taxon>Cordycipitaceae</taxon>
        <taxon>Cordyceps</taxon>
    </lineage>
</organism>
<evidence type="ECO:0000313" key="2">
    <source>
        <dbReference type="EMBL" id="TQV99070.1"/>
    </source>
</evidence>
<evidence type="ECO:0000256" key="1">
    <source>
        <dbReference type="SAM" id="MobiDB-lite"/>
    </source>
</evidence>
<feature type="region of interest" description="Disordered" evidence="1">
    <location>
        <begin position="180"/>
        <end position="200"/>
    </location>
</feature>
<dbReference type="Proteomes" id="UP000315783">
    <property type="component" value="Unassembled WGS sequence"/>
</dbReference>
<sequence>MPFRACRIARFAMFLPQDCHVPYWAAPYENQAIFKVYAVTHSLSLPAWQLYYRDRISGCKVFWLRENQPTNQPTHPAQTQICGEKQSTALNKNGNQANRLAQQATTITTTRPPLVTSAGLRGAGPMRSLVVKGVHSTILNGGNPASPFFLIFSADRFCLLCLDIIPGPDYNLLLLQTPSFPSPSSSPLASRPTPHQPGPP</sequence>
<comment type="caution">
    <text evidence="2">The sequence shown here is derived from an EMBL/GenBank/DDBJ whole genome shotgun (WGS) entry which is preliminary data.</text>
</comment>
<proteinExistence type="predicted"/>
<reference evidence="2 3" key="1">
    <citation type="journal article" date="2019" name="Appl. Microbiol. Biotechnol.">
        <title>Genome sequence of Isaria javanica and comparative genome analysis insights into family S53 peptidase evolution in fungal entomopathogens.</title>
        <authorList>
            <person name="Lin R."/>
            <person name="Zhang X."/>
            <person name="Xin B."/>
            <person name="Zou M."/>
            <person name="Gao Y."/>
            <person name="Qin F."/>
            <person name="Hu Q."/>
            <person name="Xie B."/>
            <person name="Cheng X."/>
        </authorList>
    </citation>
    <scope>NUCLEOTIDE SEQUENCE [LARGE SCALE GENOMIC DNA]</scope>
    <source>
        <strain evidence="2 3">IJ1G</strain>
    </source>
</reference>
<keyword evidence="3" id="KW-1185">Reference proteome</keyword>
<feature type="compositionally biased region" description="Low complexity" evidence="1">
    <location>
        <begin position="180"/>
        <end position="193"/>
    </location>
</feature>